<organism evidence="1 2">
    <name type="scientific">Homarus americanus</name>
    <name type="common">American lobster</name>
    <dbReference type="NCBI Taxonomy" id="6706"/>
    <lineage>
        <taxon>Eukaryota</taxon>
        <taxon>Metazoa</taxon>
        <taxon>Ecdysozoa</taxon>
        <taxon>Arthropoda</taxon>
        <taxon>Crustacea</taxon>
        <taxon>Multicrustacea</taxon>
        <taxon>Malacostraca</taxon>
        <taxon>Eumalacostraca</taxon>
        <taxon>Eucarida</taxon>
        <taxon>Decapoda</taxon>
        <taxon>Pleocyemata</taxon>
        <taxon>Astacidea</taxon>
        <taxon>Nephropoidea</taxon>
        <taxon>Nephropidae</taxon>
        <taxon>Homarus</taxon>
    </lineage>
</organism>
<dbReference type="Proteomes" id="UP000747542">
    <property type="component" value="Unassembled WGS sequence"/>
</dbReference>
<accession>A0A8J5MNC9</accession>
<evidence type="ECO:0000313" key="1">
    <source>
        <dbReference type="EMBL" id="KAG7157898.1"/>
    </source>
</evidence>
<proteinExistence type="predicted"/>
<keyword evidence="2" id="KW-1185">Reference proteome</keyword>
<comment type="caution">
    <text evidence="1">The sequence shown here is derived from an EMBL/GenBank/DDBJ whole genome shotgun (WGS) entry which is preliminary data.</text>
</comment>
<name>A0A8J5MNC9_HOMAM</name>
<feature type="non-terminal residue" evidence="1">
    <location>
        <position position="1"/>
    </location>
</feature>
<reference evidence="1" key="1">
    <citation type="journal article" date="2021" name="Sci. Adv.">
        <title>The American lobster genome reveals insights on longevity, neural, and immune adaptations.</title>
        <authorList>
            <person name="Polinski J.M."/>
            <person name="Zimin A.V."/>
            <person name="Clark K.F."/>
            <person name="Kohn A.B."/>
            <person name="Sadowski N."/>
            <person name="Timp W."/>
            <person name="Ptitsyn A."/>
            <person name="Khanna P."/>
            <person name="Romanova D.Y."/>
            <person name="Williams P."/>
            <person name="Greenwood S.J."/>
            <person name="Moroz L.L."/>
            <person name="Walt D.R."/>
            <person name="Bodnar A.G."/>
        </authorList>
    </citation>
    <scope>NUCLEOTIDE SEQUENCE</scope>
    <source>
        <strain evidence="1">GMGI-L3</strain>
    </source>
</reference>
<dbReference type="AlphaFoldDB" id="A0A8J5MNC9"/>
<protein>
    <submittedName>
        <fullName evidence="1">Uncharacterized protein</fullName>
    </submittedName>
</protein>
<sequence>MTSSVMICNSKLPFTYKYKVCGGGIPGASASTWQGYVDHIASLPLNPTSAFNSKLPQLSGNTAVGASSWVGGYWGCRNGGERPGSSRFWLATHAQFNLSAEEATPSATPSPSILLRQELGRSGESLMSDEVRTLTVLGAGSRLRCGRALLPFQELTRASVTSCT</sequence>
<evidence type="ECO:0000313" key="2">
    <source>
        <dbReference type="Proteomes" id="UP000747542"/>
    </source>
</evidence>
<dbReference type="EMBL" id="JAHLQT010036158">
    <property type="protein sequence ID" value="KAG7157898.1"/>
    <property type="molecule type" value="Genomic_DNA"/>
</dbReference>
<gene>
    <name evidence="1" type="ORF">Hamer_G032096</name>
</gene>